<feature type="transmembrane region" description="Helical" evidence="1">
    <location>
        <begin position="213"/>
        <end position="232"/>
    </location>
</feature>
<evidence type="ECO:0000313" key="4">
    <source>
        <dbReference type="Proteomes" id="UP000030060"/>
    </source>
</evidence>
<keyword evidence="1" id="KW-0812">Transmembrane</keyword>
<dbReference type="InterPro" id="IPR036938">
    <property type="entry name" value="PAP2/HPO_sf"/>
</dbReference>
<feature type="domain" description="Phosphatidic acid phosphatase type 2/haloperoxidase" evidence="2">
    <location>
        <begin position="108"/>
        <end position="232"/>
    </location>
</feature>
<dbReference type="OrthoDB" id="8477781at2"/>
<reference evidence="3 4" key="1">
    <citation type="journal article" date="2013" name="Genome Announc.">
        <title>Draft Genome Sequence of Pseudomonas fluorescens LMG 5329, a White Line-Inducing Principle-Producing Bioindicator for the Mushroom Pathogen Pseudomonas tolaasii.</title>
        <authorList>
            <person name="Ghequire M.G."/>
            <person name="Rokni-Zadeh H."/>
            <person name="Zarrineh P."/>
            <person name="De Mot R."/>
        </authorList>
    </citation>
    <scope>NUCLEOTIDE SEQUENCE [LARGE SCALE GENOMIC DNA]</scope>
    <source>
        <strain evidence="3 4">LMG 5329</strain>
    </source>
</reference>
<feature type="transmembrane region" description="Helical" evidence="1">
    <location>
        <begin position="162"/>
        <end position="181"/>
    </location>
</feature>
<dbReference type="RefSeq" id="WP_038845167.1">
    <property type="nucleotide sequence ID" value="NZ_ASGY01000074.1"/>
</dbReference>
<gene>
    <name evidence="3" type="ORF">K814_0110050</name>
</gene>
<dbReference type="Proteomes" id="UP000030060">
    <property type="component" value="Unassembled WGS sequence"/>
</dbReference>
<evidence type="ECO:0000259" key="2">
    <source>
        <dbReference type="Pfam" id="PF01569"/>
    </source>
</evidence>
<proteinExistence type="predicted"/>
<dbReference type="InterPro" id="IPR000326">
    <property type="entry name" value="PAP2/HPO"/>
</dbReference>
<keyword evidence="1" id="KW-1133">Transmembrane helix</keyword>
<accession>A0A0A1Z4D0</accession>
<dbReference type="AlphaFoldDB" id="A0A0A1Z4D0"/>
<feature type="transmembrane region" description="Helical" evidence="1">
    <location>
        <begin position="61"/>
        <end position="87"/>
    </location>
</feature>
<feature type="transmembrane region" description="Helical" evidence="1">
    <location>
        <begin position="188"/>
        <end position="207"/>
    </location>
</feature>
<evidence type="ECO:0000313" key="3">
    <source>
        <dbReference type="EMBL" id="KGE68094.1"/>
    </source>
</evidence>
<dbReference type="EMBL" id="ASGY01000074">
    <property type="protein sequence ID" value="KGE68094.1"/>
    <property type="molecule type" value="Genomic_DNA"/>
</dbReference>
<sequence length="267" mass="29877">MNNPGLFQAKWNLGRWAFCNLLAIALLCFWLWPTGQMLCVLFDEWLFHLLNDPLASNSTWLHVWAVASLRPFDAVVGVILLTLLIRGDWVFKAVQVRQALLGFVGILLLLLFIRMLFSKFAAHMGWQHSSPSMVISGAIQMSDYFPGLEKTWELKDRSSQSFPGDHASVLLIWGMFMTVFAKRIGQVLVIWGLALLFMMPRLVAGAHWGQDDYIGGVLLALLALGWGYYTPFAAKVSSGLLRVTAPVFELLGRLPLLGRLSVLRTAA</sequence>
<dbReference type="Pfam" id="PF01569">
    <property type="entry name" value="PAP2"/>
    <property type="match status" value="1"/>
</dbReference>
<feature type="transmembrane region" description="Helical" evidence="1">
    <location>
        <begin position="99"/>
        <end position="117"/>
    </location>
</feature>
<organism evidence="3 4">
    <name type="scientific">Pseudomonas fluorescens LMG 5329</name>
    <dbReference type="NCBI Taxonomy" id="1324332"/>
    <lineage>
        <taxon>Bacteria</taxon>
        <taxon>Pseudomonadati</taxon>
        <taxon>Pseudomonadota</taxon>
        <taxon>Gammaproteobacteria</taxon>
        <taxon>Pseudomonadales</taxon>
        <taxon>Pseudomonadaceae</taxon>
        <taxon>Pseudomonas</taxon>
    </lineage>
</organism>
<protein>
    <submittedName>
        <fullName evidence="3">Phosphoesterase</fullName>
    </submittedName>
</protein>
<name>A0A0A1Z4D0_PSEFL</name>
<keyword evidence="1" id="KW-0472">Membrane</keyword>
<evidence type="ECO:0000256" key="1">
    <source>
        <dbReference type="SAM" id="Phobius"/>
    </source>
</evidence>
<comment type="caution">
    <text evidence="3">The sequence shown here is derived from an EMBL/GenBank/DDBJ whole genome shotgun (WGS) entry which is preliminary data.</text>
</comment>
<dbReference type="SUPFAM" id="SSF48317">
    <property type="entry name" value="Acid phosphatase/Vanadium-dependent haloperoxidase"/>
    <property type="match status" value="1"/>
</dbReference>